<dbReference type="InterPro" id="IPR006674">
    <property type="entry name" value="HD_domain"/>
</dbReference>
<evidence type="ECO:0000259" key="1">
    <source>
        <dbReference type="PROSITE" id="PS51831"/>
    </source>
</evidence>
<accession>A0A2G6KC73</accession>
<dbReference type="PROSITE" id="PS51831">
    <property type="entry name" value="HD"/>
    <property type="match status" value="1"/>
</dbReference>
<protein>
    <submittedName>
        <fullName evidence="2">Phosphohydrolase</fullName>
    </submittedName>
</protein>
<keyword evidence="2" id="KW-0378">Hydrolase</keyword>
<reference evidence="2 3" key="1">
    <citation type="submission" date="2017-10" db="EMBL/GenBank/DDBJ databases">
        <title>Novel microbial diversity and functional potential in the marine mammal oral microbiome.</title>
        <authorList>
            <person name="Dudek N.K."/>
            <person name="Sun C.L."/>
            <person name="Burstein D."/>
            <person name="Kantor R.S."/>
            <person name="Aliaga Goltsman D.S."/>
            <person name="Bik E.M."/>
            <person name="Thomas B.C."/>
            <person name="Banfield J.F."/>
            <person name="Relman D.A."/>
        </authorList>
    </citation>
    <scope>NUCLEOTIDE SEQUENCE [LARGE SCALE GENOMIC DNA]</scope>
    <source>
        <strain evidence="2">DOLJORAL78_47_16</strain>
    </source>
</reference>
<dbReference type="PANTHER" id="PTHR46246:SF1">
    <property type="entry name" value="GUANOSINE-3',5'-BIS(DIPHOSPHATE) 3'-PYROPHOSPHOHYDROLASE MESH1"/>
    <property type="match status" value="1"/>
</dbReference>
<dbReference type="Gene3D" id="1.10.3210.10">
    <property type="entry name" value="Hypothetical protein af1432"/>
    <property type="match status" value="1"/>
</dbReference>
<dbReference type="AlphaFoldDB" id="A0A2G6KC73"/>
<dbReference type="Proteomes" id="UP000230821">
    <property type="component" value="Unassembled WGS sequence"/>
</dbReference>
<dbReference type="InterPro" id="IPR003607">
    <property type="entry name" value="HD/PDEase_dom"/>
</dbReference>
<dbReference type="SUPFAM" id="SSF109604">
    <property type="entry name" value="HD-domain/PDEase-like"/>
    <property type="match status" value="1"/>
</dbReference>
<dbReference type="Pfam" id="PF13328">
    <property type="entry name" value="HD_4"/>
    <property type="match status" value="1"/>
</dbReference>
<dbReference type="InterPro" id="IPR052194">
    <property type="entry name" value="MESH1"/>
</dbReference>
<evidence type="ECO:0000313" key="2">
    <source>
        <dbReference type="EMBL" id="PIE33296.1"/>
    </source>
</evidence>
<comment type="caution">
    <text evidence="2">The sequence shown here is derived from an EMBL/GenBank/DDBJ whole genome shotgun (WGS) entry which is preliminary data.</text>
</comment>
<organism evidence="2 3">
    <name type="scientific">candidate division KSB3 bacterium</name>
    <dbReference type="NCBI Taxonomy" id="2044937"/>
    <lineage>
        <taxon>Bacteria</taxon>
        <taxon>candidate division KSB3</taxon>
    </lineage>
</organism>
<proteinExistence type="predicted"/>
<dbReference type="PANTHER" id="PTHR46246">
    <property type="entry name" value="GUANOSINE-3',5'-BIS(DIPHOSPHATE) 3'-PYROPHOSPHOHYDROLASE MESH1"/>
    <property type="match status" value="1"/>
</dbReference>
<dbReference type="EMBL" id="PDSK01000101">
    <property type="protein sequence ID" value="PIE33296.1"/>
    <property type="molecule type" value="Genomic_DNA"/>
</dbReference>
<feature type="domain" description="HD" evidence="1">
    <location>
        <begin position="28"/>
        <end position="123"/>
    </location>
</feature>
<name>A0A2G6KC73_9BACT</name>
<evidence type="ECO:0000313" key="3">
    <source>
        <dbReference type="Proteomes" id="UP000230821"/>
    </source>
</evidence>
<dbReference type="SMART" id="SM00471">
    <property type="entry name" value="HDc"/>
    <property type="match status" value="1"/>
</dbReference>
<sequence length="196" mass="22650">MSRLLKAISFAAYKHRDQRRKCEMAVPYINHLLAVAETLWERGKVRDIDTVLAGLLHDTLEDTTTSPQELEDLFGEKVRSIVEEVTDDKRLPKSERKRLQIERAGKASLAARHVKLADKICNLRDLIQAPPVGWSRQRLQDYTDWAKQVIDGLRGSNEELEHCFDELCRKATAHFKQTGKEETERRKPYEDVVQSP</sequence>
<gene>
    <name evidence="2" type="ORF">CSA56_12450</name>
</gene>
<dbReference type="GO" id="GO:0008893">
    <property type="term" value="F:guanosine-3',5'-bis(diphosphate) 3'-diphosphatase activity"/>
    <property type="evidence" value="ECO:0007669"/>
    <property type="project" value="TreeGrafter"/>
</dbReference>